<reference evidence="1 2" key="1">
    <citation type="submission" date="2012-01" db="EMBL/GenBank/DDBJ databases">
        <title>The Genome Sequence of Treponema denticola SP33.</title>
        <authorList>
            <consortium name="The Broad Institute Genome Sequencing Platform"/>
            <person name="Earl A."/>
            <person name="Ward D."/>
            <person name="Feldgarden M."/>
            <person name="Gevers D."/>
            <person name="Blanton J.M."/>
            <person name="Fenno C.J."/>
            <person name="Baranova O.V."/>
            <person name="Mathney J."/>
            <person name="Dewhirst F.E."/>
            <person name="Izard J."/>
            <person name="Young S.K."/>
            <person name="Zeng Q."/>
            <person name="Gargeya S."/>
            <person name="Fitzgerald M."/>
            <person name="Haas B."/>
            <person name="Abouelleil A."/>
            <person name="Alvarado L."/>
            <person name="Arachchi H.M."/>
            <person name="Berlin A."/>
            <person name="Chapman S.B."/>
            <person name="Gearin G."/>
            <person name="Goldberg J."/>
            <person name="Griggs A."/>
            <person name="Gujja S."/>
            <person name="Hansen M."/>
            <person name="Heiman D."/>
            <person name="Howarth C."/>
            <person name="Larimer J."/>
            <person name="Lui A."/>
            <person name="MacDonald P.J.P."/>
            <person name="McCowen C."/>
            <person name="Montmayeur A."/>
            <person name="Murphy C."/>
            <person name="Neiman D."/>
            <person name="Pearson M."/>
            <person name="Priest M."/>
            <person name="Roberts A."/>
            <person name="Saif S."/>
            <person name="Shea T."/>
            <person name="Sisk P."/>
            <person name="Stolte C."/>
            <person name="Sykes S."/>
            <person name="Wortman J."/>
            <person name="Nusbaum C."/>
            <person name="Birren B."/>
        </authorList>
    </citation>
    <scope>NUCLEOTIDE SEQUENCE [LARGE SCALE GENOMIC DNA]</scope>
    <source>
        <strain evidence="1 2">SP33</strain>
    </source>
</reference>
<dbReference type="Proteomes" id="UP000016183">
    <property type="component" value="Unassembled WGS sequence"/>
</dbReference>
<dbReference type="HOGENOM" id="CLU_1127275_0_0_12"/>
<proteinExistence type="predicted"/>
<accession>M2BU98</accession>
<protein>
    <recommendedName>
        <fullName evidence="3">HEAT repeat domain-containing protein</fullName>
    </recommendedName>
</protein>
<dbReference type="AlphaFoldDB" id="M2BU98"/>
<evidence type="ECO:0000313" key="2">
    <source>
        <dbReference type="Proteomes" id="UP000016183"/>
    </source>
</evidence>
<organism evidence="1 2">
    <name type="scientific">Treponema denticola SP33</name>
    <dbReference type="NCBI Taxonomy" id="999437"/>
    <lineage>
        <taxon>Bacteria</taxon>
        <taxon>Pseudomonadati</taxon>
        <taxon>Spirochaetota</taxon>
        <taxon>Spirochaetia</taxon>
        <taxon>Spirochaetales</taxon>
        <taxon>Treponemataceae</taxon>
        <taxon>Treponema</taxon>
    </lineage>
</organism>
<comment type="caution">
    <text evidence="1">The sequence shown here is derived from an EMBL/GenBank/DDBJ whole genome shotgun (WGS) entry which is preliminary data.</text>
</comment>
<dbReference type="PATRIC" id="fig|999437.3.peg.1159"/>
<dbReference type="RefSeq" id="WP_010694832.1">
    <property type="nucleotide sequence ID" value="NZ_KB442453.1"/>
</dbReference>
<evidence type="ECO:0008006" key="3">
    <source>
        <dbReference type="Google" id="ProtNLM"/>
    </source>
</evidence>
<gene>
    <name evidence="1" type="ORF">HMPREF9733_01140</name>
</gene>
<evidence type="ECO:0000313" key="1">
    <source>
        <dbReference type="EMBL" id="EMB25078.1"/>
    </source>
</evidence>
<dbReference type="EMBL" id="AGDZ01000019">
    <property type="protein sequence ID" value="EMB25078.1"/>
    <property type="molecule type" value="Genomic_DNA"/>
</dbReference>
<name>M2BU98_TREDN</name>
<sequence>MNATYQEANTVEQLKQNSHLPGPRANLELLYAFSKTAKEDEIYECLVHIQNDTENSPDEFADMCGIIAYAVHHQADNQSVIGFIDQYASHKSWRIREAVAIAIQELAKKDVTATLKNIVNLEKGNDYEKRAVVAGLCEPKLLKDKAVAVHVINLLDEITATLDHDNKLTDEEDSLRKALGYGWSVAIVHAPAEGKKAFEKLLQKKSKHIKWIMK</sequence>